<comment type="pathway">
    <text evidence="4">Amino-acid biosynthesis; L-methionine biosynthesis via de novo pathway; O-succinyl-L-homoserine from L-homoserine: step 1/1.</text>
</comment>
<dbReference type="Pfam" id="PF00561">
    <property type="entry name" value="Abhydrolase_1"/>
    <property type="match status" value="1"/>
</dbReference>
<comment type="similarity">
    <text evidence="4">Belongs to the AB hydrolase superfamily. MetX family.</text>
</comment>
<feature type="binding site" evidence="4">
    <location>
        <position position="352"/>
    </location>
    <ligand>
        <name>substrate</name>
    </ligand>
</feature>
<keyword evidence="4" id="KW-0028">Amino-acid biosynthesis</keyword>
<feature type="site" description="Important for acyl-CoA specificity" evidence="4">
    <location>
        <position position="320"/>
    </location>
</feature>
<evidence type="ECO:0000256" key="2">
    <source>
        <dbReference type="ARBA" id="ARBA00023167"/>
    </source>
</evidence>
<keyword evidence="1 4" id="KW-0808">Transferase</keyword>
<feature type="active site" description="Nucleophile" evidence="4">
    <location>
        <position position="151"/>
    </location>
</feature>
<name>A0ABU9CKQ2_9BURK</name>
<dbReference type="HAMAP" id="MF_00296">
    <property type="entry name" value="MetX_acyltransf"/>
    <property type="match status" value="1"/>
</dbReference>
<evidence type="ECO:0000256" key="3">
    <source>
        <dbReference type="ARBA" id="ARBA00023315"/>
    </source>
</evidence>
<dbReference type="InterPro" id="IPR029058">
    <property type="entry name" value="AB_hydrolase_fold"/>
</dbReference>
<feature type="domain" description="AB hydrolase-1" evidence="5">
    <location>
        <begin position="45"/>
        <end position="357"/>
    </location>
</feature>
<dbReference type="InterPro" id="IPR008220">
    <property type="entry name" value="HAT_MetX-like"/>
</dbReference>
<protein>
    <recommendedName>
        <fullName evidence="4">Homoserine O-succinyltransferase</fullName>
        <shortName evidence="4">HST</shortName>
        <ecNumber evidence="4">2.3.1.46</ecNumber>
    </recommendedName>
    <alternativeName>
        <fullName evidence="4">Homoserine transsuccinylase</fullName>
        <shortName evidence="4">HTS</shortName>
    </alternativeName>
</protein>
<dbReference type="RefSeq" id="WP_341411453.1">
    <property type="nucleotide sequence ID" value="NZ_JBBUTH010000008.1"/>
</dbReference>
<dbReference type="NCBIfam" id="TIGR01392">
    <property type="entry name" value="homoserO_Ac_trn"/>
    <property type="match status" value="1"/>
</dbReference>
<dbReference type="PANTHER" id="PTHR32268:SF11">
    <property type="entry name" value="HOMOSERINE O-ACETYLTRANSFERASE"/>
    <property type="match status" value="1"/>
</dbReference>
<gene>
    <name evidence="4" type="primary">metXS</name>
    <name evidence="6" type="ORF">AACH10_16005</name>
</gene>
<comment type="subcellular location">
    <subcellularLocation>
        <location evidence="4">Cytoplasm</location>
    </subcellularLocation>
</comment>
<evidence type="ECO:0000313" key="6">
    <source>
        <dbReference type="EMBL" id="MEK8051755.1"/>
    </source>
</evidence>
<feature type="binding site" evidence="4">
    <location>
        <position position="221"/>
    </location>
    <ligand>
        <name>substrate</name>
    </ligand>
</feature>
<evidence type="ECO:0000256" key="1">
    <source>
        <dbReference type="ARBA" id="ARBA00022679"/>
    </source>
</evidence>
<proteinExistence type="inferred from homology"/>
<dbReference type="EMBL" id="JBBUTH010000008">
    <property type="protein sequence ID" value="MEK8051755.1"/>
    <property type="molecule type" value="Genomic_DNA"/>
</dbReference>
<accession>A0ABU9CKQ2</accession>
<evidence type="ECO:0000313" key="7">
    <source>
        <dbReference type="Proteomes" id="UP001365405"/>
    </source>
</evidence>
<comment type="caution">
    <text evidence="4">Lacks conserved residue(s) required for the propagation of feature annotation.</text>
</comment>
<comment type="catalytic activity">
    <reaction evidence="4">
        <text>L-homoserine + succinyl-CoA = O-succinyl-L-homoserine + CoA</text>
        <dbReference type="Rhea" id="RHEA:22008"/>
        <dbReference type="ChEBI" id="CHEBI:57287"/>
        <dbReference type="ChEBI" id="CHEBI:57292"/>
        <dbReference type="ChEBI" id="CHEBI:57476"/>
        <dbReference type="ChEBI" id="CHEBI:57661"/>
        <dbReference type="EC" id="2.3.1.46"/>
    </reaction>
</comment>
<comment type="caution">
    <text evidence="6">The sequence shown here is derived from an EMBL/GenBank/DDBJ whole genome shotgun (WGS) entry which is preliminary data.</text>
</comment>
<dbReference type="GO" id="GO:0004414">
    <property type="term" value="F:homoserine O-acetyltransferase activity"/>
    <property type="evidence" value="ECO:0007669"/>
    <property type="project" value="UniProtKB-EC"/>
</dbReference>
<evidence type="ECO:0000259" key="5">
    <source>
        <dbReference type="Pfam" id="PF00561"/>
    </source>
</evidence>
<dbReference type="SUPFAM" id="SSF53474">
    <property type="entry name" value="alpha/beta-Hydrolases"/>
    <property type="match status" value="1"/>
</dbReference>
<comment type="subunit">
    <text evidence="4">Homodimer.</text>
</comment>
<feature type="active site" evidence="4">
    <location>
        <position position="318"/>
    </location>
</feature>
<dbReference type="Proteomes" id="UP001365405">
    <property type="component" value="Unassembled WGS sequence"/>
</dbReference>
<evidence type="ECO:0000256" key="4">
    <source>
        <dbReference type="HAMAP-Rule" id="MF_00296"/>
    </source>
</evidence>
<keyword evidence="3 4" id="KW-0012">Acyltransferase</keyword>
<dbReference type="Gene3D" id="3.40.50.1820">
    <property type="entry name" value="alpha/beta hydrolase"/>
    <property type="match status" value="1"/>
</dbReference>
<feature type="active site" evidence="4">
    <location>
        <position position="351"/>
    </location>
</feature>
<keyword evidence="7" id="KW-1185">Reference proteome</keyword>
<dbReference type="Gene3D" id="1.10.1740.110">
    <property type="match status" value="1"/>
</dbReference>
<comment type="function">
    <text evidence="4">Transfers a succinyl group from succinyl-CoA to L-homoserine, forming succinyl-L-homoserine.</text>
</comment>
<keyword evidence="2 4" id="KW-0486">Methionine biosynthesis</keyword>
<keyword evidence="4" id="KW-0963">Cytoplasm</keyword>
<dbReference type="PIRSF" id="PIRSF000443">
    <property type="entry name" value="Homoser_Ac_trans"/>
    <property type="match status" value="1"/>
</dbReference>
<dbReference type="InterPro" id="IPR000073">
    <property type="entry name" value="AB_hydrolase_1"/>
</dbReference>
<sequence length="378" mass="41557">MASVGHVTPQTLRFDAPLPLRSGATLPAYDLMVETYGTLNADKSNAVLVCHALNASHHVAGTYEGQDKSEGWWDNLVGPGKPLDTNRFFVIGVNNPGSCFGSTGPMHTNPATGTPWGADFPVMTVEDWVDAQARVLDRLGIQRLAAVLGGSLGGMQALSWTLRHPQRVGECVAVATAPNLSAQNIAFNEVARRAIITDPDFHGGHFYAHGVVPKRGLRVARMIGHITYLSDDSMEAKFGRSMREAELAYSTQDIEFQIESYLRYQGDKFSEYFDANTYLLITRALDYFDPAREHGGDLAAAFVPASDIRFTVVSFTTDWRFSPARSREIVKALVDNRIAVSYAEIDAPHGHDAFLLEDPRYHGVLRATFERIARGIAK</sequence>
<dbReference type="EC" id="2.3.1.46" evidence="4"/>
<dbReference type="NCBIfam" id="NF001209">
    <property type="entry name" value="PRK00175.1"/>
    <property type="match status" value="1"/>
</dbReference>
<reference evidence="6 7" key="1">
    <citation type="submission" date="2024-04" db="EMBL/GenBank/DDBJ databases">
        <title>Novel species of the genus Ideonella isolated from streams.</title>
        <authorList>
            <person name="Lu H."/>
        </authorList>
    </citation>
    <scope>NUCLEOTIDE SEQUENCE [LARGE SCALE GENOMIC DNA]</scope>
    <source>
        <strain evidence="6 7">DXS22W</strain>
    </source>
</reference>
<dbReference type="PANTHER" id="PTHR32268">
    <property type="entry name" value="HOMOSERINE O-ACETYLTRANSFERASE"/>
    <property type="match status" value="1"/>
</dbReference>
<organism evidence="6 7">
    <name type="scientific">Pseudaquabacterium inlustre</name>
    <dbReference type="NCBI Taxonomy" id="2984192"/>
    <lineage>
        <taxon>Bacteria</taxon>
        <taxon>Pseudomonadati</taxon>
        <taxon>Pseudomonadota</taxon>
        <taxon>Betaproteobacteria</taxon>
        <taxon>Burkholderiales</taxon>
        <taxon>Sphaerotilaceae</taxon>
        <taxon>Pseudaquabacterium</taxon>
    </lineage>
</organism>